<evidence type="ECO:0000313" key="2">
    <source>
        <dbReference type="EMBL" id="PFH02076.1"/>
    </source>
</evidence>
<gene>
    <name evidence="2" type="ORF">M972_11838</name>
</gene>
<comment type="caution">
    <text evidence="2">The sequence shown here is derived from an EMBL/GenBank/DDBJ whole genome shotgun (WGS) entry which is preliminary data.</text>
</comment>
<dbReference type="InterPro" id="IPR032774">
    <property type="entry name" value="WG_beta_rep"/>
</dbReference>
<dbReference type="Proteomes" id="UP000223596">
    <property type="component" value="Unassembled WGS sequence"/>
</dbReference>
<keyword evidence="1" id="KW-0732">Signal</keyword>
<dbReference type="SUPFAM" id="SSF69360">
    <property type="entry name" value="Cell wall binding repeat"/>
    <property type="match status" value="2"/>
</dbReference>
<organism evidence="2 3">
    <name type="scientific">Acetivibrio thermocellus AD2</name>
    <dbReference type="NCBI Taxonomy" id="1138384"/>
    <lineage>
        <taxon>Bacteria</taxon>
        <taxon>Bacillati</taxon>
        <taxon>Bacillota</taxon>
        <taxon>Clostridia</taxon>
        <taxon>Eubacteriales</taxon>
        <taxon>Oscillospiraceae</taxon>
        <taxon>Acetivibrio</taxon>
    </lineage>
</organism>
<accession>A0AB36TER1</accession>
<feature type="signal peptide" evidence="1">
    <location>
        <begin position="1"/>
        <end position="25"/>
    </location>
</feature>
<protein>
    <submittedName>
        <fullName evidence="2">WG repeat protein</fullName>
    </submittedName>
</protein>
<reference evidence="2 3" key="1">
    <citation type="submission" date="2017-09" db="EMBL/GenBank/DDBJ databases">
        <title>Evaluation of Pacific Biosciences Sequencing Technology to Finishing C. thermocellum Genome Sequences.</title>
        <authorList>
            <person name="Brown S."/>
        </authorList>
    </citation>
    <scope>NUCLEOTIDE SEQUENCE [LARGE SCALE GENOMIC DNA]</scope>
    <source>
        <strain evidence="2 3">AD2</strain>
    </source>
</reference>
<sequence>MKKHLLIIVSALVSVLSLNLIAVTAAEPTVKNIYYDDVYSFSEGMSRVVKNGKYGFMDQTGNVAINLEYDYVRDFSDGFAAVSKGGTWYDEEGYVDGKWGFIDSTGKVVVPIIYDKVCDFSEGLAAVVKDGKLGFVDTTGKVVIPLTYDCSMYEEFYFNHGLAVVAAGDFEDPDIFVIDENGNTAFDFKYDYARLSGYSEGMLAVAVGGDWGIGGPYYWARSYNFGKYGFIDTNGNEIVAPVYDYASDFREGIAVVCKDGKWGAIDENGDVVVPIIYTDISFPSNGLLCVCNDEGKWGYVDYTGKVVADFKFDLCNTFREGYVTNSIDGKWGALDTTGKTVIPFKYYNLWNFSEGLVRVRMVEDGKWGYMDAGGNIAIDPVYQAATDFSDGVAIVVKDGKFGIISKTSIPYTATPTTSTVLVNGSPVAFDAYLINGNNYFKLRDLAYILSGTDKQFEVTWDDTLKAINLISGKPYTVSGGEMATGSKNTATAYPSAATVFINGVRVELTAYTINGFNYFKLRDLGKEFDFGVIWDGTAKTIRIDTSSSYSE</sequence>
<dbReference type="AlphaFoldDB" id="A0AB36TER1"/>
<name>A0AB36TER1_ACETH</name>
<evidence type="ECO:0000256" key="1">
    <source>
        <dbReference type="SAM" id="SignalP"/>
    </source>
</evidence>
<proteinExistence type="predicted"/>
<evidence type="ECO:0000313" key="3">
    <source>
        <dbReference type="Proteomes" id="UP000223596"/>
    </source>
</evidence>
<feature type="chain" id="PRO_5044212764" evidence="1">
    <location>
        <begin position="26"/>
        <end position="551"/>
    </location>
</feature>
<dbReference type="Pfam" id="PF14903">
    <property type="entry name" value="WG_beta_rep"/>
    <property type="match status" value="7"/>
</dbReference>
<dbReference type="PANTHER" id="PTHR37841:SF1">
    <property type="entry name" value="DUF3298 DOMAIN-CONTAINING PROTEIN"/>
    <property type="match status" value="1"/>
</dbReference>
<dbReference type="EMBL" id="PDBW01000001">
    <property type="protein sequence ID" value="PFH02076.1"/>
    <property type="molecule type" value="Genomic_DNA"/>
</dbReference>
<dbReference type="PANTHER" id="PTHR37841">
    <property type="entry name" value="GLR2918 PROTEIN"/>
    <property type="match status" value="1"/>
</dbReference>
<dbReference type="RefSeq" id="WP_003519228.1">
    <property type="nucleotide sequence ID" value="NZ_CP013828.1"/>
</dbReference>